<keyword evidence="2" id="KW-1185">Reference proteome</keyword>
<evidence type="ECO:0000313" key="2">
    <source>
        <dbReference type="Proteomes" id="UP000789901"/>
    </source>
</evidence>
<protein>
    <submittedName>
        <fullName evidence="1">6602_t:CDS:1</fullName>
    </submittedName>
</protein>
<gene>
    <name evidence="1" type="ORF">GMARGA_LOCUS13994</name>
</gene>
<sequence length="55" mass="6233">MVSRVEEKPLTFEPDKDGTIQLKGGNLDFMRSIDSDIKYWLEINGSVPCFLGTLQ</sequence>
<dbReference type="Gene3D" id="3.30.457.60">
    <property type="match status" value="1"/>
</dbReference>
<dbReference type="Proteomes" id="UP000789901">
    <property type="component" value="Unassembled WGS sequence"/>
</dbReference>
<proteinExistence type="predicted"/>
<name>A0ABN7V3N9_GIGMA</name>
<organism evidence="1 2">
    <name type="scientific">Gigaspora margarita</name>
    <dbReference type="NCBI Taxonomy" id="4874"/>
    <lineage>
        <taxon>Eukaryota</taxon>
        <taxon>Fungi</taxon>
        <taxon>Fungi incertae sedis</taxon>
        <taxon>Mucoromycota</taxon>
        <taxon>Glomeromycotina</taxon>
        <taxon>Glomeromycetes</taxon>
        <taxon>Diversisporales</taxon>
        <taxon>Gigasporaceae</taxon>
        <taxon>Gigaspora</taxon>
    </lineage>
</organism>
<dbReference type="EMBL" id="CAJVQB010009102">
    <property type="protein sequence ID" value="CAG8726701.1"/>
    <property type="molecule type" value="Genomic_DNA"/>
</dbReference>
<evidence type="ECO:0000313" key="1">
    <source>
        <dbReference type="EMBL" id="CAG8726701.1"/>
    </source>
</evidence>
<reference evidence="1 2" key="1">
    <citation type="submission" date="2021-06" db="EMBL/GenBank/DDBJ databases">
        <authorList>
            <person name="Kallberg Y."/>
            <person name="Tangrot J."/>
            <person name="Rosling A."/>
        </authorList>
    </citation>
    <scope>NUCLEOTIDE SEQUENCE [LARGE SCALE GENOMIC DNA]</scope>
    <source>
        <strain evidence="1 2">120-4 pot B 10/14</strain>
    </source>
</reference>
<comment type="caution">
    <text evidence="1">The sequence shown here is derived from an EMBL/GenBank/DDBJ whole genome shotgun (WGS) entry which is preliminary data.</text>
</comment>
<accession>A0ABN7V3N9</accession>